<evidence type="ECO:0000256" key="1">
    <source>
        <dbReference type="SAM" id="MobiDB-lite"/>
    </source>
</evidence>
<keyword evidence="4" id="KW-1185">Reference proteome</keyword>
<feature type="region of interest" description="Disordered" evidence="1">
    <location>
        <begin position="78"/>
        <end position="137"/>
    </location>
</feature>
<feature type="region of interest" description="Disordered" evidence="1">
    <location>
        <begin position="155"/>
        <end position="345"/>
    </location>
</feature>
<evidence type="ECO:0008006" key="5">
    <source>
        <dbReference type="Google" id="ProtNLM"/>
    </source>
</evidence>
<feature type="compositionally biased region" description="Basic and acidic residues" evidence="1">
    <location>
        <begin position="99"/>
        <end position="110"/>
    </location>
</feature>
<evidence type="ECO:0000256" key="2">
    <source>
        <dbReference type="SAM" id="Phobius"/>
    </source>
</evidence>
<gene>
    <name evidence="3" type="ORF">EMH_0013510</name>
</gene>
<evidence type="ECO:0000313" key="4">
    <source>
        <dbReference type="Proteomes" id="UP000030744"/>
    </source>
</evidence>
<keyword evidence="2" id="KW-0472">Membrane</keyword>
<feature type="compositionally biased region" description="Low complexity" evidence="1">
    <location>
        <begin position="216"/>
        <end position="246"/>
    </location>
</feature>
<feature type="compositionally biased region" description="Basic residues" evidence="1">
    <location>
        <begin position="87"/>
        <end position="98"/>
    </location>
</feature>
<dbReference type="EMBL" id="HG684467">
    <property type="protein sequence ID" value="CDJ32734.1"/>
    <property type="molecule type" value="Genomic_DNA"/>
</dbReference>
<dbReference type="GeneID" id="25376311"/>
<dbReference type="AlphaFoldDB" id="U6K4W0"/>
<accession>U6K4W0</accession>
<feature type="compositionally biased region" description="Basic and acidic residues" evidence="1">
    <location>
        <begin position="199"/>
        <end position="214"/>
    </location>
</feature>
<dbReference type="VEuPathDB" id="ToxoDB:EMH_0013510"/>
<reference evidence="3" key="2">
    <citation type="submission" date="2013-10" db="EMBL/GenBank/DDBJ databases">
        <authorList>
            <person name="Aslett M."/>
        </authorList>
    </citation>
    <scope>NUCLEOTIDE SEQUENCE [LARGE SCALE GENOMIC DNA]</scope>
    <source>
        <strain evidence="3">Houghton</strain>
    </source>
</reference>
<dbReference type="RefSeq" id="XP_013355298.1">
    <property type="nucleotide sequence ID" value="XM_013499844.1"/>
</dbReference>
<feature type="compositionally biased region" description="Basic and acidic residues" evidence="1">
    <location>
        <begin position="273"/>
        <end position="288"/>
    </location>
</feature>
<organism evidence="3 4">
    <name type="scientific">Eimeria mitis</name>
    <dbReference type="NCBI Taxonomy" id="44415"/>
    <lineage>
        <taxon>Eukaryota</taxon>
        <taxon>Sar</taxon>
        <taxon>Alveolata</taxon>
        <taxon>Apicomplexa</taxon>
        <taxon>Conoidasida</taxon>
        <taxon>Coccidia</taxon>
        <taxon>Eucoccidiorida</taxon>
        <taxon>Eimeriorina</taxon>
        <taxon>Eimeriidae</taxon>
        <taxon>Eimeria</taxon>
    </lineage>
</organism>
<dbReference type="Proteomes" id="UP000030744">
    <property type="component" value="Unassembled WGS sequence"/>
</dbReference>
<keyword evidence="2" id="KW-0812">Transmembrane</keyword>
<name>U6K4W0_9EIME</name>
<feature type="compositionally biased region" description="Basic and acidic residues" evidence="1">
    <location>
        <begin position="122"/>
        <end position="131"/>
    </location>
</feature>
<proteinExistence type="predicted"/>
<feature type="transmembrane region" description="Helical" evidence="2">
    <location>
        <begin position="43"/>
        <end position="66"/>
    </location>
</feature>
<feature type="compositionally biased region" description="Low complexity" evidence="1">
    <location>
        <begin position="184"/>
        <end position="197"/>
    </location>
</feature>
<evidence type="ECO:0000313" key="3">
    <source>
        <dbReference type="EMBL" id="CDJ32734.1"/>
    </source>
</evidence>
<protein>
    <recommendedName>
        <fullName evidence="5">Transmembrane protein</fullName>
    </recommendedName>
</protein>
<keyword evidence="2" id="KW-1133">Transmembrane helix</keyword>
<sequence>MCGGPAGIAEDGAVKTYMLDYDHGFTAPMISRKSRMPHRSLHIISYAVVATVVIFLVVQCALQLAGKRNLNGWSQRRLAEQTAPCKPKPRKSSKKRKEAPRERREDEKEGQGLPKPWTPPKAAERKGSSADDREEGAQGAGYAMPFLSAGTAGVGGYMTGSEGGTKQKPGHPAHQQLPAEPATPDASPGSPVASAAAESDGKETQHSPTEEPRGHTTPVETEATAAAGGEQAEQAQAPAPDAPSGATGSAVSAGREDENEDGQGLPKPWTPPKDSERKGSSAADREEAAQGPGYSMPFLSAGTARVGGYLTGSEGGTKQKPGQPAHQQLPAGAEGGWADPGEGLAGSTQQLVFPFLDLSAVGATGGESGDQQADVPEQLPAQRMPDAQARIQGQVRQEAHSSMRLDWLIYQQLVQRVGTLGNGEQLYENGLSGSECLTHRRLNALQGISMQRNHGRSLEHPEPQQLLRTVENLEKLVQHMKWHPLQQEQPKKELNFLECLMRRRAYALQGVLMQRNHGGSLEHPEEERNSLDTRPNKYLPVRRVLGQIQGQVRQEAHSSMRLDWLIYQQLVQRVGTLGNGEQLYENCLSGSECLTRRRLNLLQGISMQRNHGRSVQHPKPQQLLRTVENLGRLVQHMKWRPLQQEQPKKELNFLYQRHNLLS</sequence>
<reference evidence="3" key="1">
    <citation type="submission" date="2013-10" db="EMBL/GenBank/DDBJ databases">
        <title>Genomic analysis of the causative agents of coccidiosis in chickens.</title>
        <authorList>
            <person name="Reid A.J."/>
            <person name="Blake D."/>
            <person name="Billington K."/>
            <person name="Browne H."/>
            <person name="Dunn M."/>
            <person name="Hung S."/>
            <person name="Kawahara F."/>
            <person name="Miranda-Saavedra D."/>
            <person name="Mourier T."/>
            <person name="Nagra H."/>
            <person name="Otto T.D."/>
            <person name="Rawlings N."/>
            <person name="Sanchez A."/>
            <person name="Sanders M."/>
            <person name="Subramaniam C."/>
            <person name="Tay Y."/>
            <person name="Dear P."/>
            <person name="Doerig C."/>
            <person name="Gruber A."/>
            <person name="Parkinson J."/>
            <person name="Shirley M."/>
            <person name="Wan K.L."/>
            <person name="Berriman M."/>
            <person name="Tomley F."/>
            <person name="Pain A."/>
        </authorList>
    </citation>
    <scope>NUCLEOTIDE SEQUENCE [LARGE SCALE GENOMIC DNA]</scope>
    <source>
        <strain evidence="3">Houghton</strain>
    </source>
</reference>